<evidence type="ECO:0000313" key="5">
    <source>
        <dbReference type="EMBL" id="EST13305.1"/>
    </source>
</evidence>
<sequence>MPVRKLFWENPYLTETEAKITSVHDQTITVDQTIAYAFNGGQQSDSGTIGGYEIIEARKDSKEIYYELEPNHSLESGDDVTVKIDWEKRYKLMRLHFAAELVLENVYQNYNHPEKIGANITADKARVDFYWDGNISNIFPELENKVNEMIQSNLEIISAFSDEEKQRRYWEIKGFSRVPCGGTHIKKTGEVGPILLKRRNLGKGKERIEIYLTD</sequence>
<keyword evidence="5" id="KW-0030">Aminoacyl-tRNA synthetase</keyword>
<evidence type="ECO:0000259" key="4">
    <source>
        <dbReference type="SMART" id="SM00863"/>
    </source>
</evidence>
<dbReference type="Pfam" id="PF07973">
    <property type="entry name" value="tRNA_SAD"/>
    <property type="match status" value="1"/>
</dbReference>
<dbReference type="AlphaFoldDB" id="V6J0G9"/>
<dbReference type="OrthoDB" id="9812949at2"/>
<dbReference type="STRING" id="1395513.P343_00460"/>
<dbReference type="SMART" id="SM00863">
    <property type="entry name" value="tRNA_SAD"/>
    <property type="match status" value="1"/>
</dbReference>
<dbReference type="GO" id="GO:0046872">
    <property type="term" value="F:metal ion binding"/>
    <property type="evidence" value="ECO:0007669"/>
    <property type="project" value="UniProtKB-KW"/>
</dbReference>
<dbReference type="InterPro" id="IPR012947">
    <property type="entry name" value="tRNA_SAD"/>
</dbReference>
<dbReference type="eggNOG" id="COG2872">
    <property type="taxonomic scope" value="Bacteria"/>
</dbReference>
<dbReference type="PANTHER" id="PTHR43462">
    <property type="entry name" value="ALANYL-TRNA EDITING PROTEIN"/>
    <property type="match status" value="1"/>
</dbReference>
<dbReference type="EMBL" id="AWTC01000001">
    <property type="protein sequence ID" value="EST13305.1"/>
    <property type="molecule type" value="Genomic_DNA"/>
</dbReference>
<dbReference type="Gene3D" id="3.30.980.10">
    <property type="entry name" value="Threonyl-trna Synthetase, Chain A, domain 2"/>
    <property type="match status" value="1"/>
</dbReference>
<keyword evidence="3" id="KW-0862">Zinc</keyword>
<accession>V6J0G9</accession>
<keyword evidence="5" id="KW-0436">Ligase</keyword>
<dbReference type="GO" id="GO:0002161">
    <property type="term" value="F:aminoacyl-tRNA deacylase activity"/>
    <property type="evidence" value="ECO:0007669"/>
    <property type="project" value="UniProtKB-ARBA"/>
</dbReference>
<feature type="domain" description="Threonyl/alanyl tRNA synthetase SAD" evidence="4">
    <location>
        <begin position="167"/>
        <end position="209"/>
    </location>
</feature>
<dbReference type="Gene3D" id="2.40.30.130">
    <property type="match status" value="1"/>
</dbReference>
<keyword evidence="2" id="KW-0479">Metal-binding</keyword>
<comment type="cofactor">
    <cofactor evidence="1">
        <name>Zn(2+)</name>
        <dbReference type="ChEBI" id="CHEBI:29105"/>
    </cofactor>
</comment>
<evidence type="ECO:0000256" key="2">
    <source>
        <dbReference type="ARBA" id="ARBA00022723"/>
    </source>
</evidence>
<dbReference type="InterPro" id="IPR018163">
    <property type="entry name" value="Thr/Ala-tRNA-synth_IIc_edit"/>
</dbReference>
<dbReference type="InterPro" id="IPR051335">
    <property type="entry name" value="Alanyl-tRNA_Editing_Enzymes"/>
</dbReference>
<dbReference type="PATRIC" id="fig|1395513.3.peg.93"/>
<evidence type="ECO:0000256" key="3">
    <source>
        <dbReference type="ARBA" id="ARBA00022833"/>
    </source>
</evidence>
<protein>
    <submittedName>
        <fullName evidence="5">Alanyl-tRNA synthetase</fullName>
    </submittedName>
</protein>
<comment type="caution">
    <text evidence="5">The sequence shown here is derived from an EMBL/GenBank/DDBJ whole genome shotgun (WGS) entry which is preliminary data.</text>
</comment>
<dbReference type="SUPFAM" id="SSF50447">
    <property type="entry name" value="Translation proteins"/>
    <property type="match status" value="1"/>
</dbReference>
<dbReference type="InterPro" id="IPR009000">
    <property type="entry name" value="Transl_B-barrel_sf"/>
</dbReference>
<dbReference type="SUPFAM" id="SSF55186">
    <property type="entry name" value="ThrRS/AlaRS common domain"/>
    <property type="match status" value="1"/>
</dbReference>
<dbReference type="GO" id="GO:0005524">
    <property type="term" value="F:ATP binding"/>
    <property type="evidence" value="ECO:0007669"/>
    <property type="project" value="InterPro"/>
</dbReference>
<gene>
    <name evidence="5" type="ORF">P343_00460</name>
</gene>
<dbReference type="RefSeq" id="WP_023508418.1">
    <property type="nucleotide sequence ID" value="NZ_AWTC01000001.1"/>
</dbReference>
<dbReference type="Proteomes" id="UP000018296">
    <property type="component" value="Unassembled WGS sequence"/>
</dbReference>
<proteinExistence type="predicted"/>
<organism evidence="5 6">
    <name type="scientific">Sporolactobacillus laevolacticus DSM 442</name>
    <dbReference type="NCBI Taxonomy" id="1395513"/>
    <lineage>
        <taxon>Bacteria</taxon>
        <taxon>Bacillati</taxon>
        <taxon>Bacillota</taxon>
        <taxon>Bacilli</taxon>
        <taxon>Bacillales</taxon>
        <taxon>Sporolactobacillaceae</taxon>
        <taxon>Sporolactobacillus</taxon>
    </lineage>
</organism>
<reference evidence="5 6" key="1">
    <citation type="journal article" date="2013" name="Genome Announc.">
        <title>Genome Sequence of Sporolactobacillus laevolacticus DSM442, an Efficient Polymer-Grade D-Lactate Producer from Agricultural Waste Cottonseed as a Nitrogen Source.</title>
        <authorList>
            <person name="Wang H."/>
            <person name="Wang L."/>
            <person name="Ju J."/>
            <person name="Yu B."/>
            <person name="Ma Y."/>
        </authorList>
    </citation>
    <scope>NUCLEOTIDE SEQUENCE [LARGE SCALE GENOMIC DNA]</scope>
    <source>
        <strain evidence="5 6">DSM 442</strain>
    </source>
</reference>
<dbReference type="GO" id="GO:0004812">
    <property type="term" value="F:aminoacyl-tRNA ligase activity"/>
    <property type="evidence" value="ECO:0007669"/>
    <property type="project" value="UniProtKB-KW"/>
</dbReference>
<keyword evidence="6" id="KW-1185">Reference proteome</keyword>
<dbReference type="PANTHER" id="PTHR43462:SF1">
    <property type="entry name" value="ALANYL-TRNA EDITING PROTEIN AARSD1"/>
    <property type="match status" value="1"/>
</dbReference>
<dbReference type="GO" id="GO:0043039">
    <property type="term" value="P:tRNA aminoacylation"/>
    <property type="evidence" value="ECO:0007669"/>
    <property type="project" value="InterPro"/>
</dbReference>
<evidence type="ECO:0000256" key="1">
    <source>
        <dbReference type="ARBA" id="ARBA00001947"/>
    </source>
</evidence>
<name>V6J0G9_9BACL</name>
<evidence type="ECO:0000313" key="6">
    <source>
        <dbReference type="Proteomes" id="UP000018296"/>
    </source>
</evidence>